<dbReference type="InterPro" id="IPR036397">
    <property type="entry name" value="RNaseH_sf"/>
</dbReference>
<dbReference type="CDD" id="cd01647">
    <property type="entry name" value="RT_LTR"/>
    <property type="match status" value="1"/>
</dbReference>
<dbReference type="InterPro" id="IPR043128">
    <property type="entry name" value="Rev_trsase/Diguanyl_cyclase"/>
</dbReference>
<feature type="domain" description="Reverse transcriptase" evidence="2">
    <location>
        <begin position="316"/>
        <end position="494"/>
    </location>
</feature>
<name>A0A8T8SK89_9BASI</name>
<reference evidence="4" key="1">
    <citation type="submission" date="2016-04" db="EMBL/GenBank/DDBJ databases">
        <authorList>
            <person name="Nguyen H.D."/>
            <person name="Kesanakurti P."/>
            <person name="Cullis J."/>
            <person name="Levesque C.A."/>
            <person name="Hambleton S."/>
        </authorList>
    </citation>
    <scope>NUCLEOTIDE SEQUENCE</scope>
    <source>
        <strain evidence="4">DAOMC 238032</strain>
    </source>
</reference>
<dbReference type="InterPro" id="IPR041588">
    <property type="entry name" value="Integrase_H2C2"/>
</dbReference>
<accession>A0A8T8SK89</accession>
<organism evidence="4 5">
    <name type="scientific">Tilletia caries</name>
    <name type="common">wheat bunt fungus</name>
    <dbReference type="NCBI Taxonomy" id="13290"/>
    <lineage>
        <taxon>Eukaryota</taxon>
        <taxon>Fungi</taxon>
        <taxon>Dikarya</taxon>
        <taxon>Basidiomycota</taxon>
        <taxon>Ustilaginomycotina</taxon>
        <taxon>Exobasidiomycetes</taxon>
        <taxon>Tilletiales</taxon>
        <taxon>Tilletiaceae</taxon>
        <taxon>Tilletia</taxon>
    </lineage>
</organism>
<dbReference type="Gene3D" id="1.10.340.70">
    <property type="match status" value="1"/>
</dbReference>
<feature type="domain" description="Integrase catalytic" evidence="3">
    <location>
        <begin position="737"/>
        <end position="897"/>
    </location>
</feature>
<dbReference type="Gene3D" id="3.30.70.270">
    <property type="match status" value="2"/>
</dbReference>
<evidence type="ECO:0000313" key="4">
    <source>
        <dbReference type="EMBL" id="KAE8241400.1"/>
    </source>
</evidence>
<dbReference type="Proteomes" id="UP000077671">
    <property type="component" value="Unassembled WGS sequence"/>
</dbReference>
<dbReference type="InterPro" id="IPR012337">
    <property type="entry name" value="RNaseH-like_sf"/>
</dbReference>
<dbReference type="InterPro" id="IPR043502">
    <property type="entry name" value="DNA/RNA_pol_sf"/>
</dbReference>
<sequence length="970" mass="107796">MMVHGLGNIRTLGWTTIVTFIEATDEHGNSVHMEFTQDFHVLPLFSPGLCLGLDFITTHAVTLMSASSTASIGHYSFPVVERVSGPYALRPEIHAAEEVTLLPGRYSWIPVYAGCLAPGVDYYIHPRMSVSDDEAIQLAGPVGLLTHNPRRHILLGNFGHVSYVVPRGFIVADAAAARLGDLAGASGEAFTLDAESRLTEEVAPPVVESVGDPINPFDDEDPGPSDLAREAETVLVDDHFRVGVDADGVPPAAVVELLRTHTDAFALDGRPGRIHDPEMGEMPIDLLPDAALRPEAPRRASPEKRRAMDSAIDQLLEWDVIESSTSPVSFPVLMVRQRDKWRFCVDYRQLNSSTVSDRYPLPTIDSIFQTLTGKRVFSSLDAIRGYHQMGVKEADRWKTAFVCHRGLYQYKTVPFGLKNAPSVFQRMMDRILGALRWSHAVVYIDDIVVASTSIDEHVEALGILLANATRAGLKFSPSKCTFAVPSLVLLGRKVSGAGVAVWKDRAKAVSDLARPTTLRELYHVLGLFGYYRAFVKRFAELASPLTQLTRGWKYSAGSDGRYRLTNTEDPNRPFVLYVDASKDAFAAILHQVFDEPATPRLQTMQSAVHHAMPVGLLPPEIAKERWCSWLRSDRHFAPIMHKVEEGSDDDEWALSDGLLVRRIDDRLAIPEAAIPEILKSVHDRRGHFGFLKTYLAVSRNFWRPSLSVAVRSWVKHCSVFLRTKRLPKVGSLDVDHDPQFPFHTISLDLLFGLHRTRAGNDAVLVILDVFSRMILLQPCSSSVTAEGIAAIISDRVLRWGWRPRRLMSDSEARMTGSVMSTLAKSLRAELTPSPPHHQQANAVERAIQTAQQVLQAMGVEDRAHWDRRLLPTVELAMNATPSLVAGFRPLDLVFVHHPDVVHAVFDSGDQAGVLSFADRLAVADERLQDARIAIQAARTEQKRRYDKRRQPIPLFAVASQCNVRFLRSPV</sequence>
<evidence type="ECO:0000259" key="2">
    <source>
        <dbReference type="PROSITE" id="PS50878"/>
    </source>
</evidence>
<dbReference type="GO" id="GO:0015074">
    <property type="term" value="P:DNA integration"/>
    <property type="evidence" value="ECO:0007669"/>
    <property type="project" value="InterPro"/>
</dbReference>
<dbReference type="Pfam" id="PF00078">
    <property type="entry name" value="RVT_1"/>
    <property type="match status" value="1"/>
</dbReference>
<protein>
    <recommendedName>
        <fullName evidence="6">Reverse transcriptase</fullName>
    </recommendedName>
</protein>
<dbReference type="InterPro" id="IPR050951">
    <property type="entry name" value="Retrovirus_Pol_polyprotein"/>
</dbReference>
<dbReference type="InterPro" id="IPR001584">
    <property type="entry name" value="Integrase_cat-core"/>
</dbReference>
<comment type="caution">
    <text evidence="4">The sequence shown here is derived from an EMBL/GenBank/DDBJ whole genome shotgun (WGS) entry which is preliminary data.</text>
</comment>
<dbReference type="GO" id="GO:0003723">
    <property type="term" value="F:RNA binding"/>
    <property type="evidence" value="ECO:0007669"/>
    <property type="project" value="UniProtKB-KW"/>
</dbReference>
<evidence type="ECO:0008006" key="6">
    <source>
        <dbReference type="Google" id="ProtNLM"/>
    </source>
</evidence>
<proteinExistence type="predicted"/>
<gene>
    <name evidence="4" type="ORF">A4X03_0g8156</name>
</gene>
<dbReference type="PANTHER" id="PTHR37984">
    <property type="entry name" value="PROTEIN CBG26694"/>
    <property type="match status" value="1"/>
</dbReference>
<dbReference type="PANTHER" id="PTHR37984:SF5">
    <property type="entry name" value="PROTEIN NYNRIN-LIKE"/>
    <property type="match status" value="1"/>
</dbReference>
<dbReference type="EMBL" id="LWDD02002292">
    <property type="protein sequence ID" value="KAE8241400.1"/>
    <property type="molecule type" value="Genomic_DNA"/>
</dbReference>
<evidence type="ECO:0000313" key="5">
    <source>
        <dbReference type="Proteomes" id="UP000077671"/>
    </source>
</evidence>
<dbReference type="GO" id="GO:0005634">
    <property type="term" value="C:nucleus"/>
    <property type="evidence" value="ECO:0007669"/>
    <property type="project" value="UniProtKB-ARBA"/>
</dbReference>
<dbReference type="SUPFAM" id="SSF56672">
    <property type="entry name" value="DNA/RNA polymerases"/>
    <property type="match status" value="1"/>
</dbReference>
<dbReference type="InterPro" id="IPR000477">
    <property type="entry name" value="RT_dom"/>
</dbReference>
<dbReference type="PROSITE" id="PS50878">
    <property type="entry name" value="RT_POL"/>
    <property type="match status" value="1"/>
</dbReference>
<keyword evidence="1" id="KW-0694">RNA-binding</keyword>
<dbReference type="AlphaFoldDB" id="A0A8T8SK89"/>
<dbReference type="Pfam" id="PF17921">
    <property type="entry name" value="Integrase_H2C2"/>
    <property type="match status" value="1"/>
</dbReference>
<dbReference type="Gene3D" id="3.30.420.10">
    <property type="entry name" value="Ribonuclease H-like superfamily/Ribonuclease H"/>
    <property type="match status" value="1"/>
</dbReference>
<dbReference type="PROSITE" id="PS50994">
    <property type="entry name" value="INTEGRASE"/>
    <property type="match status" value="1"/>
</dbReference>
<evidence type="ECO:0000259" key="3">
    <source>
        <dbReference type="PROSITE" id="PS50994"/>
    </source>
</evidence>
<reference evidence="4" key="2">
    <citation type="journal article" date="2019" name="IMA Fungus">
        <title>Genome sequencing and comparison of five Tilletia species to identify candidate genes for the detection of regulated species infecting wheat.</title>
        <authorList>
            <person name="Nguyen H.D.T."/>
            <person name="Sultana T."/>
            <person name="Kesanakurti P."/>
            <person name="Hambleton S."/>
        </authorList>
    </citation>
    <scope>NUCLEOTIDE SEQUENCE</scope>
    <source>
        <strain evidence="4">DAOMC 238032</strain>
    </source>
</reference>
<evidence type="ECO:0000256" key="1">
    <source>
        <dbReference type="ARBA" id="ARBA00022884"/>
    </source>
</evidence>
<dbReference type="Gene3D" id="3.10.10.10">
    <property type="entry name" value="HIV Type 1 Reverse Transcriptase, subunit A, domain 1"/>
    <property type="match status" value="1"/>
</dbReference>
<dbReference type="SUPFAM" id="SSF53098">
    <property type="entry name" value="Ribonuclease H-like"/>
    <property type="match status" value="1"/>
</dbReference>